<dbReference type="Gramene" id="rna-AYBTSS11_LOCUS2843">
    <property type="protein sequence ID" value="CAJ1887642.1"/>
    <property type="gene ID" value="gene-AYBTSS11_LOCUS2843"/>
</dbReference>
<proteinExistence type="predicted"/>
<evidence type="ECO:0000313" key="1">
    <source>
        <dbReference type="EMBL" id="CAJ1887642.1"/>
    </source>
</evidence>
<dbReference type="EMBL" id="OY731398">
    <property type="protein sequence ID" value="CAJ1887642.1"/>
    <property type="molecule type" value="Genomic_DNA"/>
</dbReference>
<gene>
    <name evidence="1" type="ORF">AYBTSS11_LOCUS2843</name>
</gene>
<evidence type="ECO:0000313" key="2">
    <source>
        <dbReference type="Proteomes" id="UP001189624"/>
    </source>
</evidence>
<name>A0AA86V2T2_9FABA</name>
<dbReference type="AlphaFoldDB" id="A0AA86V2T2"/>
<dbReference type="Proteomes" id="UP001189624">
    <property type="component" value="Chromosome 1"/>
</dbReference>
<organism evidence="1 2">
    <name type="scientific">Sphenostylis stenocarpa</name>
    <dbReference type="NCBI Taxonomy" id="92480"/>
    <lineage>
        <taxon>Eukaryota</taxon>
        <taxon>Viridiplantae</taxon>
        <taxon>Streptophyta</taxon>
        <taxon>Embryophyta</taxon>
        <taxon>Tracheophyta</taxon>
        <taxon>Spermatophyta</taxon>
        <taxon>Magnoliopsida</taxon>
        <taxon>eudicotyledons</taxon>
        <taxon>Gunneridae</taxon>
        <taxon>Pentapetalae</taxon>
        <taxon>rosids</taxon>
        <taxon>fabids</taxon>
        <taxon>Fabales</taxon>
        <taxon>Fabaceae</taxon>
        <taxon>Papilionoideae</taxon>
        <taxon>50 kb inversion clade</taxon>
        <taxon>NPAAA clade</taxon>
        <taxon>indigoferoid/millettioid clade</taxon>
        <taxon>Phaseoleae</taxon>
        <taxon>Sphenostylis</taxon>
    </lineage>
</organism>
<sequence>MWAAWRILLEFEARHLFGLLKHEEGKNKYCLEAKIYISVLVRIENTYFRPKGMLHLDSSKYSRVR</sequence>
<reference evidence="1" key="1">
    <citation type="submission" date="2023-10" db="EMBL/GenBank/DDBJ databases">
        <authorList>
            <person name="Domelevo Entfellner J.-B."/>
        </authorList>
    </citation>
    <scope>NUCLEOTIDE SEQUENCE</scope>
</reference>
<protein>
    <submittedName>
        <fullName evidence="1">Uncharacterized protein</fullName>
    </submittedName>
</protein>
<accession>A0AA86V2T2</accession>
<keyword evidence="2" id="KW-1185">Reference proteome</keyword>